<dbReference type="EMBL" id="CP022983">
    <property type="protein sequence ID" value="ASV68519.1"/>
    <property type="molecule type" value="Genomic_DNA"/>
</dbReference>
<dbReference type="SUPFAM" id="SSF56235">
    <property type="entry name" value="N-terminal nucleophile aminohydrolases (Ntn hydrolases)"/>
    <property type="match status" value="1"/>
</dbReference>
<keyword evidence="4 8" id="KW-0547">Nucleotide-binding</keyword>
<dbReference type="GO" id="GO:0004066">
    <property type="term" value="F:asparagine synthase (glutamine-hydrolyzing) activity"/>
    <property type="evidence" value="ECO:0007669"/>
    <property type="project" value="UniProtKB-EC"/>
</dbReference>
<protein>
    <recommendedName>
        <fullName evidence="3">asparagine synthase (glutamine-hydrolyzing)</fullName>
        <ecNumber evidence="3">6.3.5.4</ecNumber>
    </recommendedName>
</protein>
<dbReference type="InterPro" id="IPR017932">
    <property type="entry name" value="GATase_2_dom"/>
</dbReference>
<comment type="pathway">
    <text evidence="1">Amino-acid biosynthesis; L-asparagine biosynthesis; L-asparagine from L-aspartate (L-Gln route): step 1/1.</text>
</comment>
<dbReference type="InterPro" id="IPR014729">
    <property type="entry name" value="Rossmann-like_a/b/a_fold"/>
</dbReference>
<comment type="similarity">
    <text evidence="2">Belongs to the asparagine synthetase family.</text>
</comment>
<evidence type="ECO:0000256" key="7">
    <source>
        <dbReference type="ARBA" id="ARBA00048741"/>
    </source>
</evidence>
<evidence type="ECO:0000259" key="9">
    <source>
        <dbReference type="Pfam" id="PF00733"/>
    </source>
</evidence>
<evidence type="ECO:0000256" key="4">
    <source>
        <dbReference type="ARBA" id="ARBA00022741"/>
    </source>
</evidence>
<reference evidence="11 12" key="1">
    <citation type="submission" date="2017-08" db="EMBL/GenBank/DDBJ databases">
        <title>Complete Genome Sequence of Bacillus kochii Oregon-R-modENCODE STRAIN BDGP4, isolated from Drosophila melanogaster gut.</title>
        <authorList>
            <person name="Wan K.H."/>
            <person name="Yu C."/>
            <person name="Park S."/>
            <person name="Hammonds A.S."/>
            <person name="Booth B.W."/>
            <person name="Celniker S.E."/>
        </authorList>
    </citation>
    <scope>NUCLEOTIDE SEQUENCE [LARGE SCALE GENOMIC DNA]</scope>
    <source>
        <strain evidence="11 12">BDGP4</strain>
    </source>
</reference>
<proteinExistence type="inferred from homology"/>
<keyword evidence="12" id="KW-1185">Reference proteome</keyword>
<dbReference type="Gene3D" id="3.40.50.620">
    <property type="entry name" value="HUPs"/>
    <property type="match status" value="2"/>
</dbReference>
<keyword evidence="6" id="KW-0028">Amino-acid biosynthesis</keyword>
<name>A0A248TK66_9BACI</name>
<feature type="binding site" evidence="8">
    <location>
        <position position="100"/>
    </location>
    <ligand>
        <name>L-glutamine</name>
        <dbReference type="ChEBI" id="CHEBI:58359"/>
    </ligand>
</feature>
<feature type="binding site" evidence="8">
    <location>
        <position position="296"/>
    </location>
    <ligand>
        <name>ATP</name>
        <dbReference type="ChEBI" id="CHEBI:30616"/>
    </ligand>
</feature>
<dbReference type="InterPro" id="IPR006426">
    <property type="entry name" value="Asn_synth_AEB"/>
</dbReference>
<dbReference type="Proteomes" id="UP000215137">
    <property type="component" value="Chromosome"/>
</dbReference>
<evidence type="ECO:0000256" key="8">
    <source>
        <dbReference type="PIRSR" id="PIRSR001589-2"/>
    </source>
</evidence>
<dbReference type="PANTHER" id="PTHR43284">
    <property type="entry name" value="ASPARAGINE SYNTHETASE (GLUTAMINE-HYDROLYZING)"/>
    <property type="match status" value="1"/>
</dbReference>
<gene>
    <name evidence="11" type="ORF">CKF48_15125</name>
</gene>
<dbReference type="Pfam" id="PF13537">
    <property type="entry name" value="GATase_7"/>
    <property type="match status" value="1"/>
</dbReference>
<dbReference type="SUPFAM" id="SSF52402">
    <property type="entry name" value="Adenine nucleotide alpha hydrolases-like"/>
    <property type="match status" value="1"/>
</dbReference>
<evidence type="ECO:0000256" key="1">
    <source>
        <dbReference type="ARBA" id="ARBA00005187"/>
    </source>
</evidence>
<feature type="domain" description="Glutamine amidotransferase type-2" evidence="10">
    <location>
        <begin position="58"/>
        <end position="166"/>
    </location>
</feature>
<dbReference type="RefSeq" id="WP_095372089.1">
    <property type="nucleotide sequence ID" value="NZ_CP022983.1"/>
</dbReference>
<accession>A0A248TK66</accession>
<evidence type="ECO:0000256" key="6">
    <source>
        <dbReference type="ARBA" id="ARBA00022888"/>
    </source>
</evidence>
<evidence type="ECO:0000313" key="11">
    <source>
        <dbReference type="EMBL" id="ASV68519.1"/>
    </source>
</evidence>
<dbReference type="InterPro" id="IPR051786">
    <property type="entry name" value="ASN_synthetase/amidase"/>
</dbReference>
<dbReference type="GO" id="GO:0006529">
    <property type="term" value="P:asparagine biosynthetic process"/>
    <property type="evidence" value="ECO:0007669"/>
    <property type="project" value="UniProtKB-KW"/>
</dbReference>
<dbReference type="Gene3D" id="3.60.20.10">
    <property type="entry name" value="Glutamine Phosphoribosylpyrophosphate, subunit 1, domain 1"/>
    <property type="match status" value="1"/>
</dbReference>
<comment type="catalytic activity">
    <reaction evidence="7">
        <text>L-aspartate + L-glutamine + ATP + H2O = L-asparagine + L-glutamate + AMP + diphosphate + H(+)</text>
        <dbReference type="Rhea" id="RHEA:12228"/>
        <dbReference type="ChEBI" id="CHEBI:15377"/>
        <dbReference type="ChEBI" id="CHEBI:15378"/>
        <dbReference type="ChEBI" id="CHEBI:29985"/>
        <dbReference type="ChEBI" id="CHEBI:29991"/>
        <dbReference type="ChEBI" id="CHEBI:30616"/>
        <dbReference type="ChEBI" id="CHEBI:33019"/>
        <dbReference type="ChEBI" id="CHEBI:58048"/>
        <dbReference type="ChEBI" id="CHEBI:58359"/>
        <dbReference type="ChEBI" id="CHEBI:456215"/>
        <dbReference type="EC" id="6.3.5.4"/>
    </reaction>
</comment>
<dbReference type="Pfam" id="PF00733">
    <property type="entry name" value="Asn_synthase"/>
    <property type="match status" value="1"/>
</dbReference>
<evidence type="ECO:0000256" key="2">
    <source>
        <dbReference type="ARBA" id="ARBA00005752"/>
    </source>
</evidence>
<dbReference type="EC" id="6.3.5.4" evidence="3"/>
<evidence type="ECO:0000256" key="3">
    <source>
        <dbReference type="ARBA" id="ARBA00012737"/>
    </source>
</evidence>
<dbReference type="InterPro" id="IPR001962">
    <property type="entry name" value="Asn_synthase"/>
</dbReference>
<dbReference type="PANTHER" id="PTHR43284:SF1">
    <property type="entry name" value="ASPARAGINE SYNTHETASE"/>
    <property type="match status" value="1"/>
</dbReference>
<evidence type="ECO:0000313" key="12">
    <source>
        <dbReference type="Proteomes" id="UP000215137"/>
    </source>
</evidence>
<dbReference type="AlphaFoldDB" id="A0A248TK66"/>
<organism evidence="11 12">
    <name type="scientific">Cytobacillus kochii</name>
    <dbReference type="NCBI Taxonomy" id="859143"/>
    <lineage>
        <taxon>Bacteria</taxon>
        <taxon>Bacillati</taxon>
        <taxon>Bacillota</taxon>
        <taxon>Bacilli</taxon>
        <taxon>Bacillales</taxon>
        <taxon>Bacillaceae</taxon>
        <taxon>Cytobacillus</taxon>
    </lineage>
</organism>
<dbReference type="OrthoDB" id="9763290at2"/>
<keyword evidence="5 8" id="KW-0067">ATP-binding</keyword>
<evidence type="ECO:0000256" key="5">
    <source>
        <dbReference type="ARBA" id="ARBA00022840"/>
    </source>
</evidence>
<dbReference type="GO" id="GO:0005524">
    <property type="term" value="F:ATP binding"/>
    <property type="evidence" value="ECO:0007669"/>
    <property type="project" value="UniProtKB-KW"/>
</dbReference>
<dbReference type="KEGG" id="bko:CKF48_15125"/>
<evidence type="ECO:0000259" key="10">
    <source>
        <dbReference type="Pfam" id="PF13537"/>
    </source>
</evidence>
<dbReference type="PIRSF" id="PIRSF001589">
    <property type="entry name" value="Asn_synthetase_glu-h"/>
    <property type="match status" value="1"/>
</dbReference>
<keyword evidence="6" id="KW-0061">Asparagine biosynthesis</keyword>
<feature type="domain" description="Asparagine synthetase" evidence="9">
    <location>
        <begin position="246"/>
        <end position="553"/>
    </location>
</feature>
<dbReference type="InterPro" id="IPR029055">
    <property type="entry name" value="Ntn_hydrolases_N"/>
</dbReference>
<sequence>MTAITGIWSFNEWEIPVHYGDRMLQQFQGFRYDQVQTIRERRLFLSCSLNWITPQSMGEEIPYYNREKGLAIICNSIIDNREDLYQLLNIRKYERYMITDSQLILYAYEKWGEDCPRFLVGDFVFMIWNDKKQTWFGARDFSGTRTLYFTKNALFFSFASTMGALLTLPEVEDTYNENWIAEYLANPLTIESVDLTSTVYQSIYQIPPSHSITITKHHTQFKQYCHLLEEREPLKLKNDEQYIEAFQELFQKVVDSKLRTFKGKGAHLSGGLDSGTVTAFAAKSLQGEPLHTFSYIPIPKFDDWTPKSRQANERPWIEEMLKLYPTLVPHFLSFSDRNAYTEMDEWLNVIESPYKYFDNTYWLRGIYEQASALDIGILLNGQRGNWTISWGPALDYYASLLKKYRLLHFFKETNSYSIALGVDRKKVWSTIINKKIRASHVNRGHPFPQFIHPAFARQTKVYEKLRDNGIDQAGNGLTNAYQVREKQFNDLYYWHTTGVYGAKMALKYGVIPRDPTDDLRVVRFCLSLPEDQFVKNGFNRAFIRRATKGYLPNLNRLNVKSKGVQGADGLLRLLPNWSSFLNEMEKALNDQRIQYFIDVSVIRNHLKRIQQPQANQVFDDDFRIAMRTLILYRFLIKGGETSDKNLANTHFART</sequence>